<evidence type="ECO:0000256" key="1">
    <source>
        <dbReference type="SAM" id="MobiDB-lite"/>
    </source>
</evidence>
<accession>A0A9D1ITY7</accession>
<comment type="caution">
    <text evidence="3">The sequence shown here is derived from an EMBL/GenBank/DDBJ whole genome shotgun (WGS) entry which is preliminary data.</text>
</comment>
<gene>
    <name evidence="3" type="ORF">IAB67_00175</name>
</gene>
<organism evidence="3 4">
    <name type="scientific">Candidatus Ventrousia excrementavium</name>
    <dbReference type="NCBI Taxonomy" id="2840961"/>
    <lineage>
        <taxon>Bacteria</taxon>
        <taxon>Bacillati</taxon>
        <taxon>Bacillota</taxon>
        <taxon>Clostridia</taxon>
        <taxon>Eubacteriales</taxon>
        <taxon>Clostridiaceae</taxon>
        <taxon>Clostridiaceae incertae sedis</taxon>
        <taxon>Candidatus Ventrousia</taxon>
    </lineage>
</organism>
<dbReference type="EMBL" id="DVMR01000002">
    <property type="protein sequence ID" value="HIU42696.1"/>
    <property type="molecule type" value="Genomic_DNA"/>
</dbReference>
<feature type="non-terminal residue" evidence="3">
    <location>
        <position position="450"/>
    </location>
</feature>
<sequence length="450" mass="47661">MKKLTCVTFVTLLTILLLATSAAALTSGDSPQLHRTPPIFHFALAQPASLAIPDTTITHDEPEPAEASPGPESNMSESLPPELGTLIREPDAIEPIFDRLTITDLNDKYEYALSGPDGVIISLDDADWQSGSSSQLEYTQLDPFAEYYLLIREWNPFEENTKIYLSVIISILDDVVMPDTVDGSVEQSGYGCITVKNSMADRQYAVTAANGIVAALAQGNGGDLFISGLLPGARYFVSSPGDELQPGDFYGHSTEDGSAIVRGTPVTLPVVGDGLALLCGYDENIPFIELTAACPIAAYSLTDANGQPIDGLSACDGSGQALISSEGWFTPTDGILRLTGFAPDQPFSLAVCDAARQMSPAVQAVSFPPASDIPDLTSAELTSGSLSFTGFPGQSYALTAPGSTALLTEWIRGEETICFDTLEAGEPYQLIMMTDGAVPLICFSFTTPEP</sequence>
<dbReference type="Proteomes" id="UP000824073">
    <property type="component" value="Unassembled WGS sequence"/>
</dbReference>
<feature type="region of interest" description="Disordered" evidence="1">
    <location>
        <begin position="55"/>
        <end position="82"/>
    </location>
</feature>
<reference evidence="3" key="2">
    <citation type="journal article" date="2021" name="PeerJ">
        <title>Extensive microbial diversity within the chicken gut microbiome revealed by metagenomics and culture.</title>
        <authorList>
            <person name="Gilroy R."/>
            <person name="Ravi A."/>
            <person name="Getino M."/>
            <person name="Pursley I."/>
            <person name="Horton D.L."/>
            <person name="Alikhan N.F."/>
            <person name="Baker D."/>
            <person name="Gharbi K."/>
            <person name="Hall N."/>
            <person name="Watson M."/>
            <person name="Adriaenssens E.M."/>
            <person name="Foster-Nyarko E."/>
            <person name="Jarju S."/>
            <person name="Secka A."/>
            <person name="Antonio M."/>
            <person name="Oren A."/>
            <person name="Chaudhuri R.R."/>
            <person name="La Ragione R."/>
            <person name="Hildebrand F."/>
            <person name="Pallen M.J."/>
        </authorList>
    </citation>
    <scope>NUCLEOTIDE SEQUENCE</scope>
    <source>
        <strain evidence="3">CHK191-8634</strain>
    </source>
</reference>
<protein>
    <recommendedName>
        <fullName evidence="5">Cadherin domain-containing protein</fullName>
    </recommendedName>
</protein>
<evidence type="ECO:0000256" key="2">
    <source>
        <dbReference type="SAM" id="SignalP"/>
    </source>
</evidence>
<dbReference type="AlphaFoldDB" id="A0A9D1ITY7"/>
<feature type="chain" id="PRO_5039455208" description="Cadherin domain-containing protein" evidence="2">
    <location>
        <begin position="25"/>
        <end position="450"/>
    </location>
</feature>
<feature type="signal peptide" evidence="2">
    <location>
        <begin position="1"/>
        <end position="24"/>
    </location>
</feature>
<evidence type="ECO:0000313" key="3">
    <source>
        <dbReference type="EMBL" id="HIU42696.1"/>
    </source>
</evidence>
<reference evidence="3" key="1">
    <citation type="submission" date="2020-10" db="EMBL/GenBank/DDBJ databases">
        <authorList>
            <person name="Gilroy R."/>
        </authorList>
    </citation>
    <scope>NUCLEOTIDE SEQUENCE</scope>
    <source>
        <strain evidence="3">CHK191-8634</strain>
    </source>
</reference>
<keyword evidence="2" id="KW-0732">Signal</keyword>
<proteinExistence type="predicted"/>
<evidence type="ECO:0008006" key="5">
    <source>
        <dbReference type="Google" id="ProtNLM"/>
    </source>
</evidence>
<evidence type="ECO:0000313" key="4">
    <source>
        <dbReference type="Proteomes" id="UP000824073"/>
    </source>
</evidence>
<name>A0A9D1ITY7_9CLOT</name>